<reference evidence="3" key="1">
    <citation type="journal article" date="2019" name="Int. J. Syst. Evol. Microbiol.">
        <title>The Global Catalogue of Microorganisms (GCM) 10K type strain sequencing project: providing services to taxonomists for standard genome sequencing and annotation.</title>
        <authorList>
            <consortium name="The Broad Institute Genomics Platform"/>
            <consortium name="The Broad Institute Genome Sequencing Center for Infectious Disease"/>
            <person name="Wu L."/>
            <person name="Ma J."/>
        </authorList>
    </citation>
    <scope>NUCLEOTIDE SEQUENCE [LARGE SCALE GENOMIC DNA]</scope>
    <source>
        <strain evidence="3">JCM 14900</strain>
    </source>
</reference>
<keyword evidence="3" id="KW-1185">Reference proteome</keyword>
<sequence length="508" mass="54707">MTLPAVSSVDVAGVPAFVVHTPDPLAGQLIFGVGLRDETAPTAGTAHLIEHLVMSRVGKVSIPHNARTDDETISFFAQGAPDKVADFLSRVSRAIVSLHEVTDDDVAEQRRIIAAELGEDDELPGRGALLDRFGAQSLGLLDVGTPGHRSITREQALAFADAWLHTGNAVLVFSGDVPDALDISLPPARALPPRTTADVIRGGAWVANGPQTVVVSLVLRGARAEGAIAIAGATIAGALHEDLRTHRQLIYSVAPFDAPLDRDAHFVAFALDARSEDALAAATYALETLRRLAESGISDEQHAQELEDWWNDIAVPASQLETVEAMAISVLRSRRERSDLTINAPADLTRDVVRQVIADAIPTVFVTFGDQVLSASEAEVSEALGLPFVDLPQPLYSTLSKAALMKRLTASGVEVFNAKMFRGMRGAQFVIDHDRIAWVSSKEIMEIPFDDVALAMYSEARRSWAVLGTGGDLLVMERDQWRSGDAAHALLSRRLPAERQIRVHLHAT</sequence>
<protein>
    <recommendedName>
        <fullName evidence="1">Peptidase M16 C-terminal domain-containing protein</fullName>
    </recommendedName>
</protein>
<comment type="caution">
    <text evidence="2">The sequence shown here is derived from an EMBL/GenBank/DDBJ whole genome shotgun (WGS) entry which is preliminary data.</text>
</comment>
<dbReference type="Gene3D" id="3.30.830.10">
    <property type="entry name" value="Metalloenzyme, LuxS/M16 peptidase-like"/>
    <property type="match status" value="1"/>
</dbReference>
<accession>A0ABP5B1I7</accession>
<organism evidence="2 3">
    <name type="scientific">Microbacterium aoyamense</name>
    <dbReference type="NCBI Taxonomy" id="344166"/>
    <lineage>
        <taxon>Bacteria</taxon>
        <taxon>Bacillati</taxon>
        <taxon>Actinomycetota</taxon>
        <taxon>Actinomycetes</taxon>
        <taxon>Micrococcales</taxon>
        <taxon>Microbacteriaceae</taxon>
        <taxon>Microbacterium</taxon>
    </lineage>
</organism>
<dbReference type="SUPFAM" id="SSF63411">
    <property type="entry name" value="LuxS/MPP-like metallohydrolase"/>
    <property type="match status" value="2"/>
</dbReference>
<feature type="domain" description="Peptidase M16 C-terminal" evidence="1">
    <location>
        <begin position="235"/>
        <end position="304"/>
    </location>
</feature>
<dbReference type="InterPro" id="IPR011249">
    <property type="entry name" value="Metalloenz_LuxS/M16"/>
</dbReference>
<evidence type="ECO:0000313" key="2">
    <source>
        <dbReference type="EMBL" id="GAA1928185.1"/>
    </source>
</evidence>
<proteinExistence type="predicted"/>
<evidence type="ECO:0000259" key="1">
    <source>
        <dbReference type="Pfam" id="PF05193"/>
    </source>
</evidence>
<name>A0ABP5B1I7_9MICO</name>
<evidence type="ECO:0000313" key="3">
    <source>
        <dbReference type="Proteomes" id="UP001501343"/>
    </source>
</evidence>
<dbReference type="EMBL" id="BAAAOF010000004">
    <property type="protein sequence ID" value="GAA1928185.1"/>
    <property type="molecule type" value="Genomic_DNA"/>
</dbReference>
<dbReference type="RefSeq" id="WP_248148816.1">
    <property type="nucleotide sequence ID" value="NZ_BAAAOF010000004.1"/>
</dbReference>
<dbReference type="InterPro" id="IPR007863">
    <property type="entry name" value="Peptidase_M16_C"/>
</dbReference>
<dbReference type="Proteomes" id="UP001501343">
    <property type="component" value="Unassembled WGS sequence"/>
</dbReference>
<gene>
    <name evidence="2" type="ORF">GCM10009775_20320</name>
</gene>
<dbReference type="Pfam" id="PF05193">
    <property type="entry name" value="Peptidase_M16_C"/>
    <property type="match status" value="1"/>
</dbReference>